<evidence type="ECO:0000313" key="3">
    <source>
        <dbReference type="EMBL" id="MBS9337623.1"/>
    </source>
</evidence>
<reference evidence="3 4" key="1">
    <citation type="submission" date="2020-02" db="EMBL/GenBank/DDBJ databases">
        <title>Fructobacillus sp. isolated from paper mulberry of Taiwan.</title>
        <authorList>
            <person name="Lin S.-T."/>
        </authorList>
    </citation>
    <scope>NUCLEOTIDE SEQUENCE [LARGE SCALE GENOMIC DNA]</scope>
    <source>
        <strain evidence="3 4">S1-1</strain>
    </source>
</reference>
<gene>
    <name evidence="3" type="ORF">G6R30_04005</name>
</gene>
<comment type="caution">
    <text evidence="3">The sequence shown here is derived from an EMBL/GenBank/DDBJ whole genome shotgun (WGS) entry which is preliminary data.</text>
</comment>
<keyword evidence="4" id="KW-1185">Reference proteome</keyword>
<feature type="region of interest" description="Disordered" evidence="2">
    <location>
        <begin position="123"/>
        <end position="174"/>
    </location>
</feature>
<name>A0ABS5QWN0_9LACO</name>
<sequence length="239" mass="24850">MQEFNRVKMYKSGKIWVAAAVAAFAIAGVSEISGANVPMFGQEMTASADSTPITFNVVAENKSNSDVLTPSKTTLEAPATDGNLDDQEALELEAGKVTVDGYTAGKVTVDAANKKVTVEYTKNATPSADTDNKPAEPVTPSTPDANKNADGSTDADKDQNNNAGAPSQEEKNAESHFDFHPAIDDAAANAEQVVAKSDDKAVSAQPETGVEANSNNAMALTGLALAASVLGLSFYKPRH</sequence>
<evidence type="ECO:0000256" key="1">
    <source>
        <dbReference type="ARBA" id="ARBA00022729"/>
    </source>
</evidence>
<dbReference type="Pfam" id="PF19258">
    <property type="entry name" value="KxYKxGKxW_sig"/>
    <property type="match status" value="1"/>
</dbReference>
<dbReference type="InterPro" id="IPR022263">
    <property type="entry name" value="KxYKxGKxW"/>
</dbReference>
<evidence type="ECO:0000313" key="4">
    <source>
        <dbReference type="Proteomes" id="UP001519503"/>
    </source>
</evidence>
<proteinExistence type="predicted"/>
<feature type="compositionally biased region" description="Polar residues" evidence="2">
    <location>
        <begin position="139"/>
        <end position="151"/>
    </location>
</feature>
<dbReference type="EMBL" id="JAAMFL010000006">
    <property type="protein sequence ID" value="MBS9337623.1"/>
    <property type="molecule type" value="Genomic_DNA"/>
</dbReference>
<organism evidence="3 4">
    <name type="scientific">Fructobacillus parabroussonetiae</name>
    <dbReference type="NCBI Taxonomy" id="2713174"/>
    <lineage>
        <taxon>Bacteria</taxon>
        <taxon>Bacillati</taxon>
        <taxon>Bacillota</taxon>
        <taxon>Bacilli</taxon>
        <taxon>Lactobacillales</taxon>
        <taxon>Lactobacillaceae</taxon>
        <taxon>Fructobacillus</taxon>
    </lineage>
</organism>
<dbReference type="Proteomes" id="UP001519503">
    <property type="component" value="Unassembled WGS sequence"/>
</dbReference>
<evidence type="ECO:0000256" key="2">
    <source>
        <dbReference type="SAM" id="MobiDB-lite"/>
    </source>
</evidence>
<dbReference type="RefSeq" id="WP_213821702.1">
    <property type="nucleotide sequence ID" value="NZ_JAAMFL010000006.1"/>
</dbReference>
<dbReference type="NCBIfam" id="TIGR03715">
    <property type="entry name" value="KxYKxGKxW"/>
    <property type="match status" value="1"/>
</dbReference>
<keyword evidence="1" id="KW-0732">Signal</keyword>
<accession>A0ABS5QWN0</accession>
<protein>
    <submittedName>
        <fullName evidence="3">Uncharacterized protein</fullName>
    </submittedName>
</protein>